<dbReference type="InterPro" id="IPR045944">
    <property type="entry name" value="DUF6364"/>
</dbReference>
<evidence type="ECO:0000313" key="2">
    <source>
        <dbReference type="EMBL" id="GAI03015.1"/>
    </source>
</evidence>
<protein>
    <submittedName>
        <fullName evidence="2">Uncharacterized protein</fullName>
    </submittedName>
</protein>
<dbReference type="AlphaFoldDB" id="X1LKV1"/>
<sequence length="83" mass="9875">MRKSKINITLDKDLIEYAKIYAKRERTTVSEIITQFILNLKRSKEGDPTEIILADTDFRDSILETISRIRSGKIKWHKYEEIF</sequence>
<organism evidence="2">
    <name type="scientific">marine sediment metagenome</name>
    <dbReference type="NCBI Taxonomy" id="412755"/>
    <lineage>
        <taxon>unclassified sequences</taxon>
        <taxon>metagenomes</taxon>
        <taxon>ecological metagenomes</taxon>
    </lineage>
</organism>
<gene>
    <name evidence="1" type="ORF">S03H2_04925</name>
    <name evidence="2" type="ORF">S06H3_18959</name>
</gene>
<name>X1LKV1_9ZZZZ</name>
<evidence type="ECO:0000313" key="1">
    <source>
        <dbReference type="EMBL" id="GAH23141.1"/>
    </source>
</evidence>
<dbReference type="EMBL" id="BARV01009650">
    <property type="protein sequence ID" value="GAI03015.1"/>
    <property type="molecule type" value="Genomic_DNA"/>
</dbReference>
<accession>X1LKV1</accession>
<proteinExistence type="predicted"/>
<dbReference type="EMBL" id="BARU01002005">
    <property type="protein sequence ID" value="GAH23141.1"/>
    <property type="molecule type" value="Genomic_DNA"/>
</dbReference>
<comment type="caution">
    <text evidence="2">The sequence shown here is derived from an EMBL/GenBank/DDBJ whole genome shotgun (WGS) entry which is preliminary data.</text>
</comment>
<reference evidence="2" key="1">
    <citation type="journal article" date="2014" name="Front. Microbiol.">
        <title>High frequency of phylogenetically diverse reductive dehalogenase-homologous genes in deep subseafloor sedimentary metagenomes.</title>
        <authorList>
            <person name="Kawai M."/>
            <person name="Futagami T."/>
            <person name="Toyoda A."/>
            <person name="Takaki Y."/>
            <person name="Nishi S."/>
            <person name="Hori S."/>
            <person name="Arai W."/>
            <person name="Tsubouchi T."/>
            <person name="Morono Y."/>
            <person name="Uchiyama I."/>
            <person name="Ito T."/>
            <person name="Fujiyama A."/>
            <person name="Inagaki F."/>
            <person name="Takami H."/>
        </authorList>
    </citation>
    <scope>NUCLEOTIDE SEQUENCE</scope>
    <source>
        <strain evidence="2">Expedition CK06-06</strain>
    </source>
</reference>
<dbReference type="Pfam" id="PF19891">
    <property type="entry name" value="DUF6364"/>
    <property type="match status" value="1"/>
</dbReference>